<gene>
    <name evidence="4" type="ORF">HAKA00212_LOCUS7334</name>
</gene>
<dbReference type="Gene3D" id="3.40.50.1820">
    <property type="entry name" value="alpha/beta hydrolase"/>
    <property type="match status" value="1"/>
</dbReference>
<dbReference type="EMBL" id="HBIU01015732">
    <property type="protein sequence ID" value="CAE0628652.1"/>
    <property type="molecule type" value="Transcribed_RNA"/>
</dbReference>
<feature type="signal peptide" evidence="2">
    <location>
        <begin position="1"/>
        <end position="22"/>
    </location>
</feature>
<proteinExistence type="predicted"/>
<evidence type="ECO:0000313" key="4">
    <source>
        <dbReference type="EMBL" id="CAE0628652.1"/>
    </source>
</evidence>
<feature type="chain" id="PRO_5031247078" description="AB hydrolase-1 domain-containing protein" evidence="2">
    <location>
        <begin position="23"/>
        <end position="331"/>
    </location>
</feature>
<name>A0A7S4D4Q9_HETAK</name>
<evidence type="ECO:0000256" key="1">
    <source>
        <dbReference type="SAM" id="MobiDB-lite"/>
    </source>
</evidence>
<organism evidence="4">
    <name type="scientific">Heterosigma akashiwo</name>
    <name type="common">Chromophytic alga</name>
    <name type="synonym">Heterosigma carterae</name>
    <dbReference type="NCBI Taxonomy" id="2829"/>
    <lineage>
        <taxon>Eukaryota</taxon>
        <taxon>Sar</taxon>
        <taxon>Stramenopiles</taxon>
        <taxon>Ochrophyta</taxon>
        <taxon>Raphidophyceae</taxon>
        <taxon>Chattonellales</taxon>
        <taxon>Chattonellaceae</taxon>
        <taxon>Heterosigma</taxon>
    </lineage>
</organism>
<feature type="region of interest" description="Disordered" evidence="1">
    <location>
        <begin position="154"/>
        <end position="173"/>
    </location>
</feature>
<dbReference type="InterPro" id="IPR000073">
    <property type="entry name" value="AB_hydrolase_1"/>
</dbReference>
<reference evidence="4" key="1">
    <citation type="submission" date="2021-01" db="EMBL/GenBank/DDBJ databases">
        <authorList>
            <person name="Corre E."/>
            <person name="Pelletier E."/>
            <person name="Niang G."/>
            <person name="Scheremetjew M."/>
            <person name="Finn R."/>
            <person name="Kale V."/>
            <person name="Holt S."/>
            <person name="Cochrane G."/>
            <person name="Meng A."/>
            <person name="Brown T."/>
            <person name="Cohen L."/>
        </authorList>
    </citation>
    <scope>NUCLEOTIDE SEQUENCE</scope>
    <source>
        <strain evidence="4">CCMP3107</strain>
    </source>
</reference>
<feature type="domain" description="AB hydrolase-1" evidence="3">
    <location>
        <begin position="120"/>
        <end position="197"/>
    </location>
</feature>
<sequence>MRSLGVTLLTLLLVLCFLQTRSLRLLGTLKQNAAGQKEQTILKAIPDVGTLGRRELLALGGGLVAAAGMNNRPAGAWCGDPYPAWAYTLNFNDGVIPYQGSQLYIRVVGDEYYEKRVKRKPLIVLPGGPGLSHDYLETLEAVSQTQRRVVLFDPLGTGQSGPRPPAAASAGSPRSLLDQLNRVISELGLKEYHLFAHGYSSVVALEKLKQLSTQEDNPGKPKGKQTVLSVTFESPFAKGEDLIEAADALEAKGYPWKTSPNIQSKILGGNPDLKKTPVCMEDSYKTSDAEAYGPEIRALKGWNCASYVDYVKCPMIVTYGRLVLDEPHLCL</sequence>
<dbReference type="SUPFAM" id="SSF53474">
    <property type="entry name" value="alpha/beta-Hydrolases"/>
    <property type="match status" value="1"/>
</dbReference>
<accession>A0A7S4D4Q9</accession>
<protein>
    <recommendedName>
        <fullName evidence="3">AB hydrolase-1 domain-containing protein</fullName>
    </recommendedName>
</protein>
<keyword evidence="2" id="KW-0732">Signal</keyword>
<evidence type="ECO:0000256" key="2">
    <source>
        <dbReference type="SAM" id="SignalP"/>
    </source>
</evidence>
<dbReference type="InterPro" id="IPR029058">
    <property type="entry name" value="AB_hydrolase_fold"/>
</dbReference>
<dbReference type="AlphaFoldDB" id="A0A7S4D4Q9"/>
<dbReference type="Pfam" id="PF00561">
    <property type="entry name" value="Abhydrolase_1"/>
    <property type="match status" value="1"/>
</dbReference>
<evidence type="ECO:0000259" key="3">
    <source>
        <dbReference type="Pfam" id="PF00561"/>
    </source>
</evidence>